<dbReference type="InterPro" id="IPR000253">
    <property type="entry name" value="FHA_dom"/>
</dbReference>
<evidence type="ECO:0000256" key="2">
    <source>
        <dbReference type="SAM" id="MobiDB-lite"/>
    </source>
</evidence>
<organism evidence="7">
    <name type="scientific">Hymenolepis diminuta</name>
    <name type="common">Rat tapeworm</name>
    <dbReference type="NCBI Taxonomy" id="6216"/>
    <lineage>
        <taxon>Eukaryota</taxon>
        <taxon>Metazoa</taxon>
        <taxon>Spiralia</taxon>
        <taxon>Lophotrochozoa</taxon>
        <taxon>Platyhelminthes</taxon>
        <taxon>Cestoda</taxon>
        <taxon>Eucestoda</taxon>
        <taxon>Cyclophyllidea</taxon>
        <taxon>Hymenolepididae</taxon>
        <taxon>Hymenolepis</taxon>
    </lineage>
</organism>
<dbReference type="STRING" id="6216.A0A0R3SK45"/>
<evidence type="ECO:0000313" key="7">
    <source>
        <dbReference type="WBParaSite" id="HDID_0000531001-mRNA-1"/>
    </source>
</evidence>
<feature type="domain" description="FHA" evidence="4">
    <location>
        <begin position="350"/>
        <end position="403"/>
    </location>
</feature>
<dbReference type="Pfam" id="PF00498">
    <property type="entry name" value="FHA"/>
    <property type="match status" value="1"/>
</dbReference>
<dbReference type="WBParaSite" id="HDID_0000531001-mRNA-1">
    <property type="protein sequence ID" value="HDID_0000531001-mRNA-1"/>
    <property type="gene ID" value="HDID_0000531001"/>
</dbReference>
<dbReference type="InterPro" id="IPR008984">
    <property type="entry name" value="SMAD_FHA_dom_sf"/>
</dbReference>
<feature type="compositionally biased region" description="Basic residues" evidence="2">
    <location>
        <begin position="239"/>
        <end position="259"/>
    </location>
</feature>
<evidence type="ECO:0000313" key="5">
    <source>
        <dbReference type="EMBL" id="VDL57626.1"/>
    </source>
</evidence>
<dbReference type="InterPro" id="IPR053027">
    <property type="entry name" value="AGGF1"/>
</dbReference>
<keyword evidence="3" id="KW-1133">Transmembrane helix</keyword>
<dbReference type="InterPro" id="IPR035624">
    <property type="entry name" value="AGGF1_OCRE"/>
</dbReference>
<gene>
    <name evidence="5" type="ORF">HDID_LOCUS5308</name>
</gene>
<feature type="coiled-coil region" evidence="1">
    <location>
        <begin position="9"/>
        <end position="43"/>
    </location>
</feature>
<reference evidence="7" key="1">
    <citation type="submission" date="2017-02" db="UniProtKB">
        <authorList>
            <consortium name="WormBaseParasite"/>
        </authorList>
    </citation>
    <scope>IDENTIFICATION</scope>
</reference>
<dbReference type="Proteomes" id="UP000274504">
    <property type="component" value="Unassembled WGS sequence"/>
</dbReference>
<proteinExistence type="predicted"/>
<evidence type="ECO:0000256" key="3">
    <source>
        <dbReference type="SAM" id="Phobius"/>
    </source>
</evidence>
<dbReference type="Gene3D" id="2.60.200.20">
    <property type="match status" value="1"/>
</dbReference>
<dbReference type="SUPFAM" id="SSF49879">
    <property type="entry name" value="SMAD/FHA domain"/>
    <property type="match status" value="1"/>
</dbReference>
<dbReference type="InterPro" id="IPR041591">
    <property type="entry name" value="OCRE"/>
</dbReference>
<feature type="compositionally biased region" description="Low complexity" evidence="2">
    <location>
        <begin position="212"/>
        <end position="224"/>
    </location>
</feature>
<dbReference type="OrthoDB" id="2538319at2759"/>
<feature type="compositionally biased region" description="Low complexity" evidence="2">
    <location>
        <begin position="182"/>
        <end position="199"/>
    </location>
</feature>
<dbReference type="CDD" id="cd16164">
    <property type="entry name" value="OCRE_VG5Q"/>
    <property type="match status" value="1"/>
</dbReference>
<feature type="region of interest" description="Disordered" evidence="2">
    <location>
        <begin position="181"/>
        <end position="304"/>
    </location>
</feature>
<dbReference type="Pfam" id="PF17780">
    <property type="entry name" value="OCRE"/>
    <property type="match status" value="1"/>
</dbReference>
<dbReference type="AlphaFoldDB" id="A0A0R3SK45"/>
<feature type="compositionally biased region" description="Basic residues" evidence="2">
    <location>
        <begin position="285"/>
        <end position="295"/>
    </location>
</feature>
<keyword evidence="3" id="KW-0472">Membrane</keyword>
<feature type="transmembrane region" description="Helical" evidence="3">
    <location>
        <begin position="524"/>
        <end position="547"/>
    </location>
</feature>
<name>A0A0R3SK45_HYMDI</name>
<dbReference type="EMBL" id="UYSG01002604">
    <property type="protein sequence ID" value="VDL57626.1"/>
    <property type="molecule type" value="Genomic_DNA"/>
</dbReference>
<reference evidence="5 6" key="2">
    <citation type="submission" date="2018-11" db="EMBL/GenBank/DDBJ databases">
        <authorList>
            <consortium name="Pathogen Informatics"/>
        </authorList>
    </citation>
    <scope>NUCLEOTIDE SEQUENCE [LARGE SCALE GENOMIC DNA]</scope>
</reference>
<protein>
    <submittedName>
        <fullName evidence="7">FHA domain-containing protein</fullName>
    </submittedName>
</protein>
<dbReference type="PANTHER" id="PTHR23106">
    <property type="entry name" value="ANGIOGENIC FACTOR WITH G PATCH AND FHA DOMAINS 1"/>
    <property type="match status" value="1"/>
</dbReference>
<feature type="compositionally biased region" description="Basic residues" evidence="2">
    <location>
        <begin position="267"/>
        <end position="278"/>
    </location>
</feature>
<dbReference type="PANTHER" id="PTHR23106:SF24">
    <property type="entry name" value="ANGIOGENIC FACTOR WITH G PATCH AND FHA DOMAINS 1"/>
    <property type="match status" value="1"/>
</dbReference>
<dbReference type="PROSITE" id="PS50006">
    <property type="entry name" value="FHA_DOMAIN"/>
    <property type="match status" value="1"/>
</dbReference>
<keyword evidence="3" id="KW-0812">Transmembrane</keyword>
<evidence type="ECO:0000313" key="6">
    <source>
        <dbReference type="Proteomes" id="UP000274504"/>
    </source>
</evidence>
<evidence type="ECO:0000256" key="1">
    <source>
        <dbReference type="SAM" id="Coils"/>
    </source>
</evidence>
<evidence type="ECO:0000259" key="4">
    <source>
        <dbReference type="PROSITE" id="PS50006"/>
    </source>
</evidence>
<keyword evidence="1" id="KW-0175">Coiled coil</keyword>
<accession>A0A0R3SK45</accession>
<sequence length="552" mass="63186">MQFDVFEKLSELETKIHLQKEELQKKENKIQHLTDQNNFLLNQLEINMTEIAALRRSQSSEIVRTREQEVQTECNVVGTESRVVNSAFAGSEASIADILKQTSEAVTSNTGYVFDEQTGLYFDKNSGYYYDSENQLFFEPRSGIYYTYNSETQEYSYHSSVSSELSDKFKALLEKWSRDGNQKLSSQRKLSSPRRSPSPNERHSPRRRHLRSNSVSSEASSSYRYYRRRGVRERDHSSGWRRRCHRRRSHSRSHSRRSYSRSSSSRNRSRGRRSRGRYRSSSSSSRRHGSRHRHQNAPIDKPNGACIAATPVVYPPSVRLTVLGSGPGGPAVGSVGVLTSRDASRGLGCLGRDNRFCQHVFDLAHDLELDEIHCEITFNELDQTYLLMDKKGLNGTFLNGNKLERGEKKVIKHGDVLRIGANKLLIHIHPGRETCGQCDSSEIKAAIESGAVSATASASAEKQSLSPKDASITVKNDVVKAKYGFRKVRILNINIYCKTISYFTWYFRIFKYSFQCLKVHHTGIFSFMYLRLFNVFVYCLLIPLILLMRFRV</sequence>